<keyword evidence="6 7" id="KW-0472">Membrane</keyword>
<feature type="transmembrane region" description="Helical" evidence="7">
    <location>
        <begin position="276"/>
        <end position="295"/>
    </location>
</feature>
<dbReference type="InterPro" id="IPR020846">
    <property type="entry name" value="MFS_dom"/>
</dbReference>
<accession>A0A6F8XS51</accession>
<keyword evidence="2" id="KW-0813">Transport</keyword>
<evidence type="ECO:0000256" key="4">
    <source>
        <dbReference type="ARBA" id="ARBA00022692"/>
    </source>
</evidence>
<organism evidence="9 10">
    <name type="scientific">Phytohabitans flavus</name>
    <dbReference type="NCBI Taxonomy" id="1076124"/>
    <lineage>
        <taxon>Bacteria</taxon>
        <taxon>Bacillati</taxon>
        <taxon>Actinomycetota</taxon>
        <taxon>Actinomycetes</taxon>
        <taxon>Micromonosporales</taxon>
        <taxon>Micromonosporaceae</taxon>
    </lineage>
</organism>
<dbReference type="InterPro" id="IPR036259">
    <property type="entry name" value="MFS_trans_sf"/>
</dbReference>
<dbReference type="SUPFAM" id="SSF103473">
    <property type="entry name" value="MFS general substrate transporter"/>
    <property type="match status" value="1"/>
</dbReference>
<dbReference type="PROSITE" id="PS50850">
    <property type="entry name" value="MFS"/>
    <property type="match status" value="1"/>
</dbReference>
<comment type="subcellular location">
    <subcellularLocation>
        <location evidence="1">Cell membrane</location>
        <topology evidence="1">Multi-pass membrane protein</topology>
    </subcellularLocation>
</comment>
<dbReference type="RefSeq" id="WP_173036588.1">
    <property type="nucleotide sequence ID" value="NZ_AP022870.1"/>
</dbReference>
<feature type="transmembrane region" description="Helical" evidence="7">
    <location>
        <begin position="240"/>
        <end position="264"/>
    </location>
</feature>
<keyword evidence="5 7" id="KW-1133">Transmembrane helix</keyword>
<name>A0A6F8XS51_9ACTN</name>
<dbReference type="PANTHER" id="PTHR23513">
    <property type="entry name" value="INTEGRAL MEMBRANE EFFLUX PROTEIN-RELATED"/>
    <property type="match status" value="1"/>
</dbReference>
<evidence type="ECO:0000256" key="7">
    <source>
        <dbReference type="SAM" id="Phobius"/>
    </source>
</evidence>
<evidence type="ECO:0000313" key="9">
    <source>
        <dbReference type="EMBL" id="BCB76578.1"/>
    </source>
</evidence>
<dbReference type="InterPro" id="IPR010290">
    <property type="entry name" value="TM_effector"/>
</dbReference>
<protein>
    <recommendedName>
        <fullName evidence="8">Major facilitator superfamily (MFS) profile domain-containing protein</fullName>
    </recommendedName>
</protein>
<keyword evidence="10" id="KW-1185">Reference proteome</keyword>
<evidence type="ECO:0000256" key="6">
    <source>
        <dbReference type="ARBA" id="ARBA00023136"/>
    </source>
</evidence>
<dbReference type="Gene3D" id="1.20.1250.20">
    <property type="entry name" value="MFS general substrate transporter like domains"/>
    <property type="match status" value="1"/>
</dbReference>
<feature type="transmembrane region" description="Helical" evidence="7">
    <location>
        <begin position="120"/>
        <end position="138"/>
    </location>
</feature>
<evidence type="ECO:0000259" key="8">
    <source>
        <dbReference type="PROSITE" id="PS50850"/>
    </source>
</evidence>
<dbReference type="Proteomes" id="UP000502508">
    <property type="component" value="Chromosome"/>
</dbReference>
<evidence type="ECO:0000313" key="10">
    <source>
        <dbReference type="Proteomes" id="UP000502508"/>
    </source>
</evidence>
<dbReference type="EMBL" id="AP022870">
    <property type="protein sequence ID" value="BCB76578.1"/>
    <property type="molecule type" value="Genomic_DNA"/>
</dbReference>
<dbReference type="GO" id="GO:0022857">
    <property type="term" value="F:transmembrane transporter activity"/>
    <property type="evidence" value="ECO:0007669"/>
    <property type="project" value="InterPro"/>
</dbReference>
<evidence type="ECO:0000256" key="1">
    <source>
        <dbReference type="ARBA" id="ARBA00004651"/>
    </source>
</evidence>
<keyword evidence="4 7" id="KW-0812">Transmembrane</keyword>
<feature type="transmembrane region" description="Helical" evidence="7">
    <location>
        <begin position="158"/>
        <end position="180"/>
    </location>
</feature>
<dbReference type="KEGG" id="pfla:Pflav_029880"/>
<reference evidence="9 10" key="2">
    <citation type="submission" date="2020-03" db="EMBL/GenBank/DDBJ databases">
        <authorList>
            <person name="Ichikawa N."/>
            <person name="Kimura A."/>
            <person name="Kitahashi Y."/>
            <person name="Uohara A."/>
        </authorList>
    </citation>
    <scope>NUCLEOTIDE SEQUENCE [LARGE SCALE GENOMIC DNA]</scope>
    <source>
        <strain evidence="9 10">NBRC 107702</strain>
    </source>
</reference>
<gene>
    <name evidence="9" type="ORF">Pflav_029880</name>
</gene>
<keyword evidence="3" id="KW-1003">Cell membrane</keyword>
<dbReference type="PANTHER" id="PTHR23513:SF11">
    <property type="entry name" value="STAPHYLOFERRIN A TRANSPORTER"/>
    <property type="match status" value="1"/>
</dbReference>
<feature type="transmembrane region" description="Helical" evidence="7">
    <location>
        <begin position="94"/>
        <end position="114"/>
    </location>
</feature>
<dbReference type="Pfam" id="PF05977">
    <property type="entry name" value="MFS_3"/>
    <property type="match status" value="1"/>
</dbReference>
<evidence type="ECO:0000256" key="5">
    <source>
        <dbReference type="ARBA" id="ARBA00022989"/>
    </source>
</evidence>
<feature type="transmembrane region" description="Helical" evidence="7">
    <location>
        <begin position="307"/>
        <end position="331"/>
    </location>
</feature>
<reference evidence="9 10" key="1">
    <citation type="submission" date="2020-03" db="EMBL/GenBank/DDBJ databases">
        <title>Whole genome shotgun sequence of Phytohabitans flavus NBRC 107702.</title>
        <authorList>
            <person name="Komaki H."/>
            <person name="Tamura T."/>
        </authorList>
    </citation>
    <scope>NUCLEOTIDE SEQUENCE [LARGE SCALE GENOMIC DNA]</scope>
    <source>
        <strain evidence="9 10">NBRC 107702</strain>
    </source>
</reference>
<feature type="transmembrane region" description="Helical" evidence="7">
    <location>
        <begin position="61"/>
        <end position="82"/>
    </location>
</feature>
<evidence type="ECO:0000256" key="3">
    <source>
        <dbReference type="ARBA" id="ARBA00022475"/>
    </source>
</evidence>
<proteinExistence type="predicted"/>
<evidence type="ECO:0000256" key="2">
    <source>
        <dbReference type="ARBA" id="ARBA00022448"/>
    </source>
</evidence>
<feature type="transmembrane region" description="Helical" evidence="7">
    <location>
        <begin position="186"/>
        <end position="204"/>
    </location>
</feature>
<dbReference type="CDD" id="cd06173">
    <property type="entry name" value="MFS_MefA_like"/>
    <property type="match status" value="1"/>
</dbReference>
<sequence>MSGPAEAEIPLAGPVGPRAAFISLRTRNYRLFAIGQFFSSTGLWVQRIAQDWLVLTLTGSATAVGITTALQFLPSVLFGLLGGLLADRYSKRRLLLITQTAAALMSALLAVLTLTGVVHAWHVFVIAFALGTAAALEIPTRHSFVNELVPPAQLRNAISLNAAIFQLGALIGPAISGYLVTAVGPGYSFAINAAAYLAPMVALLRMRGDALRHPVRPAVTERASRQLVDGLRYVAHRPQILWLTVLIGTFGIFIASIPVTNAAFARMVFHSGAAGYGMLSSVVAIGSVLGALFAASRGRPRLRTSVLSAAALAGLFLLASVVPGLVGYAIVAGPSVSPR</sequence>
<dbReference type="GO" id="GO:0005886">
    <property type="term" value="C:plasma membrane"/>
    <property type="evidence" value="ECO:0007669"/>
    <property type="project" value="UniProtKB-SubCell"/>
</dbReference>
<dbReference type="AlphaFoldDB" id="A0A6F8XS51"/>
<feature type="domain" description="Major facilitator superfamily (MFS) profile" evidence="8">
    <location>
        <begin position="28"/>
        <end position="339"/>
    </location>
</feature>